<dbReference type="InterPro" id="IPR020476">
    <property type="entry name" value="Nudix_hydrolase"/>
</dbReference>
<dbReference type="PRINTS" id="PR00502">
    <property type="entry name" value="NUDIXFAMILY"/>
</dbReference>
<dbReference type="OrthoDB" id="10249920at2759"/>
<name>A0A4U5NE79_STECR</name>
<organism evidence="3 4">
    <name type="scientific">Steinernema carpocapsae</name>
    <name type="common">Entomopathogenic nematode</name>
    <dbReference type="NCBI Taxonomy" id="34508"/>
    <lineage>
        <taxon>Eukaryota</taxon>
        <taxon>Metazoa</taxon>
        <taxon>Ecdysozoa</taxon>
        <taxon>Nematoda</taxon>
        <taxon>Chromadorea</taxon>
        <taxon>Rhabditida</taxon>
        <taxon>Tylenchina</taxon>
        <taxon>Panagrolaimomorpha</taxon>
        <taxon>Strongyloidoidea</taxon>
        <taxon>Steinernematidae</taxon>
        <taxon>Steinernema</taxon>
    </lineage>
</organism>
<dbReference type="GO" id="GO:0006753">
    <property type="term" value="P:nucleoside phosphate metabolic process"/>
    <property type="evidence" value="ECO:0007669"/>
    <property type="project" value="TreeGrafter"/>
</dbReference>
<dbReference type="PANTHER" id="PTHR11839">
    <property type="entry name" value="UDP/ADP-SUGAR PYROPHOSPHATASE"/>
    <property type="match status" value="1"/>
</dbReference>
<dbReference type="Proteomes" id="UP000298663">
    <property type="component" value="Unassembled WGS sequence"/>
</dbReference>
<evidence type="ECO:0000313" key="4">
    <source>
        <dbReference type="Proteomes" id="UP000298663"/>
    </source>
</evidence>
<evidence type="ECO:0000256" key="1">
    <source>
        <dbReference type="ARBA" id="ARBA00022801"/>
    </source>
</evidence>
<feature type="domain" description="Nudix hydrolase" evidence="2">
    <location>
        <begin position="84"/>
        <end position="225"/>
    </location>
</feature>
<dbReference type="Pfam" id="PF00293">
    <property type="entry name" value="NUDIX"/>
    <property type="match status" value="1"/>
</dbReference>
<dbReference type="GO" id="GO:0005634">
    <property type="term" value="C:nucleus"/>
    <property type="evidence" value="ECO:0007669"/>
    <property type="project" value="TreeGrafter"/>
</dbReference>
<evidence type="ECO:0000313" key="3">
    <source>
        <dbReference type="EMBL" id="TKR80952.1"/>
    </source>
</evidence>
<evidence type="ECO:0000259" key="2">
    <source>
        <dbReference type="PROSITE" id="PS51462"/>
    </source>
</evidence>
<dbReference type="InterPro" id="IPR015797">
    <property type="entry name" value="NUDIX_hydrolase-like_dom_sf"/>
</dbReference>
<dbReference type="Gene3D" id="3.90.79.10">
    <property type="entry name" value="Nucleoside Triphosphate Pyrophosphohydrolase"/>
    <property type="match status" value="1"/>
</dbReference>
<gene>
    <name evidence="3" type="ORF">L596_014918</name>
</gene>
<dbReference type="CDD" id="cd18888">
    <property type="entry name" value="NUDIX_ADPRase_Nudt5"/>
    <property type="match status" value="1"/>
</dbReference>
<proteinExistence type="predicted"/>
<comment type="caution">
    <text evidence="3">The sequence shown here is derived from an EMBL/GenBank/DDBJ whole genome shotgun (WGS) entry which is preliminary data.</text>
</comment>
<protein>
    <recommendedName>
        <fullName evidence="2">Nudix hydrolase domain-containing protein</fullName>
    </recommendedName>
</protein>
<keyword evidence="4" id="KW-1185">Reference proteome</keyword>
<dbReference type="STRING" id="34508.A0A4U5NE79"/>
<sequence>MRAQEQGSGGCSEDLNIQRPHANHKKMGEQPCANAEVDPCPFEITEPTVLHKGEWLITRRVNWKQLKSGKTGTWEIAARPLRATKAEVQGVDIIATLSRGGKKYFVLVKQFRIPVNAWCLEFPAGLIDPNETVEESAIRELNEETGFVASRVLGRTRGSQPLDPGLTDDSVQFVMVEIDGDAPENANPKQKLDEAESIDVILVECDKLLSYLREHESKYQIEAMLYTFAIGHAMSQSAVFPTLNGVPKSC</sequence>
<dbReference type="PROSITE" id="PS51462">
    <property type="entry name" value="NUDIX"/>
    <property type="match status" value="1"/>
</dbReference>
<dbReference type="PANTHER" id="PTHR11839:SF1">
    <property type="entry name" value="ADP-SUGAR PYROPHOSPHATASE"/>
    <property type="match status" value="1"/>
</dbReference>
<dbReference type="InterPro" id="IPR000086">
    <property type="entry name" value="NUDIX_hydrolase_dom"/>
</dbReference>
<dbReference type="AlphaFoldDB" id="A0A4U5NE79"/>
<dbReference type="SUPFAM" id="SSF55811">
    <property type="entry name" value="Nudix"/>
    <property type="match status" value="1"/>
</dbReference>
<dbReference type="GO" id="GO:0047631">
    <property type="term" value="F:ADP-ribose diphosphatase activity"/>
    <property type="evidence" value="ECO:0007669"/>
    <property type="project" value="TreeGrafter"/>
</dbReference>
<dbReference type="GO" id="GO:0019693">
    <property type="term" value="P:ribose phosphate metabolic process"/>
    <property type="evidence" value="ECO:0007669"/>
    <property type="project" value="TreeGrafter"/>
</dbReference>
<accession>A0A4U5NE79</accession>
<reference evidence="3 4" key="2">
    <citation type="journal article" date="2019" name="G3 (Bethesda)">
        <title>Hybrid Assembly of the Genome of the Entomopathogenic Nematode Steinernema carpocapsae Identifies the X-Chromosome.</title>
        <authorList>
            <person name="Serra L."/>
            <person name="Macchietto M."/>
            <person name="Macias-Munoz A."/>
            <person name="McGill C.J."/>
            <person name="Rodriguez I.M."/>
            <person name="Rodriguez B."/>
            <person name="Murad R."/>
            <person name="Mortazavi A."/>
        </authorList>
    </citation>
    <scope>NUCLEOTIDE SEQUENCE [LARGE SCALE GENOMIC DNA]</scope>
    <source>
        <strain evidence="3 4">ALL</strain>
    </source>
</reference>
<dbReference type="EMBL" id="AZBU02000004">
    <property type="protein sequence ID" value="TKR80952.1"/>
    <property type="molecule type" value="Genomic_DNA"/>
</dbReference>
<keyword evidence="1" id="KW-0378">Hydrolase</keyword>
<reference evidence="3 4" key="1">
    <citation type="journal article" date="2015" name="Genome Biol.">
        <title>Comparative genomics of Steinernema reveals deeply conserved gene regulatory networks.</title>
        <authorList>
            <person name="Dillman A.R."/>
            <person name="Macchietto M."/>
            <person name="Porter C.F."/>
            <person name="Rogers A."/>
            <person name="Williams B."/>
            <person name="Antoshechkin I."/>
            <person name="Lee M.M."/>
            <person name="Goodwin Z."/>
            <person name="Lu X."/>
            <person name="Lewis E.E."/>
            <person name="Goodrich-Blair H."/>
            <person name="Stock S.P."/>
            <person name="Adams B.J."/>
            <person name="Sternberg P.W."/>
            <person name="Mortazavi A."/>
        </authorList>
    </citation>
    <scope>NUCLEOTIDE SEQUENCE [LARGE SCALE GENOMIC DNA]</scope>
    <source>
        <strain evidence="3 4">ALL</strain>
    </source>
</reference>